<accession>A0ABP7RX19</accession>
<name>A0ABP7RX19_9SPHN</name>
<dbReference type="EMBL" id="BAAAZD010000001">
    <property type="protein sequence ID" value="GAA4003489.1"/>
    <property type="molecule type" value="Genomic_DNA"/>
</dbReference>
<evidence type="ECO:0000313" key="1">
    <source>
        <dbReference type="EMBL" id="GAA4003489.1"/>
    </source>
</evidence>
<dbReference type="RefSeq" id="WP_344709456.1">
    <property type="nucleotide sequence ID" value="NZ_BAAAZD010000001.1"/>
</dbReference>
<comment type="caution">
    <text evidence="1">The sequence shown here is derived from an EMBL/GenBank/DDBJ whole genome shotgun (WGS) entry which is preliminary data.</text>
</comment>
<protein>
    <recommendedName>
        <fullName evidence="3">DUF5681 domain-containing protein</fullName>
    </recommendedName>
</protein>
<keyword evidence="2" id="KW-1185">Reference proteome</keyword>
<evidence type="ECO:0000313" key="2">
    <source>
        <dbReference type="Proteomes" id="UP001501310"/>
    </source>
</evidence>
<dbReference type="Proteomes" id="UP001501310">
    <property type="component" value="Unassembled WGS sequence"/>
</dbReference>
<evidence type="ECO:0008006" key="3">
    <source>
        <dbReference type="Google" id="ProtNLM"/>
    </source>
</evidence>
<proteinExistence type="predicted"/>
<reference evidence="2" key="1">
    <citation type="journal article" date="2019" name="Int. J. Syst. Evol. Microbiol.">
        <title>The Global Catalogue of Microorganisms (GCM) 10K type strain sequencing project: providing services to taxonomists for standard genome sequencing and annotation.</title>
        <authorList>
            <consortium name="The Broad Institute Genomics Platform"/>
            <consortium name="The Broad Institute Genome Sequencing Center for Infectious Disease"/>
            <person name="Wu L."/>
            <person name="Ma J."/>
        </authorList>
    </citation>
    <scope>NUCLEOTIDE SEQUENCE [LARGE SCALE GENOMIC DNA]</scope>
    <source>
        <strain evidence="2">JCM 16603</strain>
    </source>
</reference>
<gene>
    <name evidence="1" type="ORF">GCM10022211_13950</name>
</gene>
<organism evidence="1 2">
    <name type="scientific">Sphingomonas humi</name>
    <dbReference type="NCBI Taxonomy" id="335630"/>
    <lineage>
        <taxon>Bacteria</taxon>
        <taxon>Pseudomonadati</taxon>
        <taxon>Pseudomonadota</taxon>
        <taxon>Alphaproteobacteria</taxon>
        <taxon>Sphingomonadales</taxon>
        <taxon>Sphingomonadaceae</taxon>
        <taxon>Sphingomonas</taxon>
    </lineage>
</organism>
<sequence>MTKTRRRHGAARKPHNAKTVDYGGFGDLLTLIADEPRRGKIDGKDVTITRVEALLRAMVDRAASQKTRELIKLLQMMAKDPGLAAKSPTITVIHIGGALAIA</sequence>